<evidence type="ECO:0000256" key="5">
    <source>
        <dbReference type="ARBA" id="ARBA00023242"/>
    </source>
</evidence>
<evidence type="ECO:0000256" key="6">
    <source>
        <dbReference type="SAM" id="Coils"/>
    </source>
</evidence>
<organism evidence="8">
    <name type="scientific">Brachionus koreanus</name>
    <dbReference type="NCBI Taxonomy" id="1199090"/>
    <lineage>
        <taxon>Eukaryota</taxon>
        <taxon>Metazoa</taxon>
        <taxon>Spiralia</taxon>
        <taxon>Gnathifera</taxon>
        <taxon>Rotifera</taxon>
        <taxon>Eurotatoria</taxon>
        <taxon>Monogononta</taxon>
        <taxon>Pseudotrocha</taxon>
        <taxon>Ploima</taxon>
        <taxon>Brachionidae</taxon>
        <taxon>Brachionus</taxon>
    </lineage>
</organism>
<keyword evidence="5" id="KW-0539">Nucleus</keyword>
<dbReference type="GO" id="GO:0005654">
    <property type="term" value="C:nucleoplasm"/>
    <property type="evidence" value="ECO:0007669"/>
    <property type="project" value="UniProtKB-ARBA"/>
</dbReference>
<dbReference type="EMBL" id="MK234799">
    <property type="protein sequence ID" value="QDF21423.1"/>
    <property type="molecule type" value="mRNA"/>
</dbReference>
<evidence type="ECO:0000256" key="3">
    <source>
        <dbReference type="ARBA" id="ARBA00023015"/>
    </source>
</evidence>
<sequence length="273" mass="32290">MSLTVPGRKPKSLKVNAVNLKTPKRLVNGSVENGVLTKTKNYLNNSFKYSKNLDDLNKLRKQDEDKMSSVKKEPEMIEEQTDSRAADSSKSHDLVESDFNNLSKEEIKQKEKYFDDKLKDLGEKLRKIREMGVCSGQVMSDLKENEISECLSLFVRDYLAEINKLERDCDDKLELLSEWYVREKHEIEETFKTEKKKALQEFNDKRKELKENLLNEYDERRKKIVSDLRMLEINFDLFDNKMFFTRKLRRRTNPPCNLNFDFLIDSSSLDILY</sequence>
<reference evidence="8" key="1">
    <citation type="submission" date="2018-11" db="EMBL/GenBank/DDBJ databases">
        <authorList>
            <person name="Kim M.-S."/>
            <person name="Lee Y.-H."/>
            <person name="Lee J.-S."/>
        </authorList>
    </citation>
    <scope>NUCLEOTIDE SEQUENCE</scope>
</reference>
<keyword evidence="6" id="KW-0175">Coiled coil</keyword>
<feature type="coiled-coil region" evidence="6">
    <location>
        <begin position="155"/>
        <end position="234"/>
    </location>
</feature>
<dbReference type="AlphaFoldDB" id="A0A4Y6EQW3"/>
<feature type="region of interest" description="Disordered" evidence="7">
    <location>
        <begin position="58"/>
        <end position="95"/>
    </location>
</feature>
<evidence type="ECO:0000256" key="1">
    <source>
        <dbReference type="ARBA" id="ARBA00004123"/>
    </source>
</evidence>
<evidence type="ECO:0000313" key="8">
    <source>
        <dbReference type="EMBL" id="QDF21423.1"/>
    </source>
</evidence>
<dbReference type="Pfam" id="PF08598">
    <property type="entry name" value="Sds3"/>
    <property type="match status" value="1"/>
</dbReference>
<name>A0A4Y6EQW3_9BILA</name>
<dbReference type="GO" id="GO:0010468">
    <property type="term" value="P:regulation of gene expression"/>
    <property type="evidence" value="ECO:0007669"/>
    <property type="project" value="UniProtKB-ARBA"/>
</dbReference>
<proteinExistence type="evidence at transcript level"/>
<dbReference type="SMART" id="SM01401">
    <property type="entry name" value="Sds3"/>
    <property type="match status" value="1"/>
</dbReference>
<evidence type="ECO:0000256" key="4">
    <source>
        <dbReference type="ARBA" id="ARBA00023163"/>
    </source>
</evidence>
<keyword evidence="3" id="KW-0805">Transcription regulation</keyword>
<evidence type="ECO:0000256" key="7">
    <source>
        <dbReference type="SAM" id="MobiDB-lite"/>
    </source>
</evidence>
<evidence type="ECO:0000256" key="2">
    <source>
        <dbReference type="ARBA" id="ARBA00022491"/>
    </source>
</evidence>
<accession>A0A4Y6EQW3</accession>
<comment type="subcellular location">
    <subcellularLocation>
        <location evidence="1">Nucleus</location>
    </subcellularLocation>
</comment>
<keyword evidence="2" id="KW-0678">Repressor</keyword>
<dbReference type="InterPro" id="IPR013907">
    <property type="entry name" value="Sds3"/>
</dbReference>
<keyword evidence="4" id="KW-0804">Transcription</keyword>
<protein>
    <submittedName>
        <fullName evidence="8">Sin3 histone deacetylase corepressor complex component SDS3</fullName>
    </submittedName>
</protein>